<dbReference type="CDD" id="cd02027">
    <property type="entry name" value="APSK"/>
    <property type="match status" value="1"/>
</dbReference>
<evidence type="ECO:0000256" key="6">
    <source>
        <dbReference type="HAMAP-Rule" id="MF_00065"/>
    </source>
</evidence>
<evidence type="ECO:0000256" key="2">
    <source>
        <dbReference type="ARBA" id="ARBA00012121"/>
    </source>
</evidence>
<dbReference type="PANTHER" id="PTHR42700:SF1">
    <property type="entry name" value="SULFATE ADENYLYLTRANSFERASE"/>
    <property type="match status" value="1"/>
</dbReference>
<dbReference type="InterPro" id="IPR059117">
    <property type="entry name" value="APS_kinase_dom"/>
</dbReference>
<comment type="caution">
    <text evidence="9">The sequence shown here is derived from an EMBL/GenBank/DDBJ whole genome shotgun (WGS) entry which is preliminary data.</text>
</comment>
<sequence length="191" mass="21680">MKIKKEERKNLNGHGSCILWFTGLSGSGKSTITNYLEEHLFSLGVHSVILDGDNLRHGLNCDLGFSEEDRYENIRRISEVAKILNEIGLVVLVATISPLQRDRELSRSICGHDLYEIYVSCNMEECVKRDPKGLYRKAKKGEITNFTGIGSPYEPPLNPHLVLESDKKNVKDLVREVISFLNQNNIELEHL</sequence>
<comment type="similarity">
    <text evidence="6 7">Belongs to the APS kinase family.</text>
</comment>
<evidence type="ECO:0000259" key="8">
    <source>
        <dbReference type="Pfam" id="PF01583"/>
    </source>
</evidence>
<evidence type="ECO:0000256" key="5">
    <source>
        <dbReference type="ARBA" id="ARBA00022840"/>
    </source>
</evidence>
<dbReference type="NCBIfam" id="NF003013">
    <property type="entry name" value="PRK03846.1"/>
    <property type="match status" value="1"/>
</dbReference>
<organism evidence="9 10">
    <name type="scientific">Paenibacillus pabuli</name>
    <dbReference type="NCBI Taxonomy" id="1472"/>
    <lineage>
        <taxon>Bacteria</taxon>
        <taxon>Bacillati</taxon>
        <taxon>Bacillota</taxon>
        <taxon>Bacilli</taxon>
        <taxon>Bacillales</taxon>
        <taxon>Paenibacillaceae</taxon>
        <taxon>Paenibacillus</taxon>
    </lineage>
</organism>
<comment type="pathway">
    <text evidence="6 7">Sulfur metabolism; hydrogen sulfide biosynthesis; sulfite from sulfate: step 2/3.</text>
</comment>
<keyword evidence="10" id="KW-1185">Reference proteome</keyword>
<comment type="function">
    <text evidence="6 7">Catalyzes the synthesis of activated sulfate.</text>
</comment>
<evidence type="ECO:0000256" key="3">
    <source>
        <dbReference type="ARBA" id="ARBA00022679"/>
    </source>
</evidence>
<dbReference type="NCBIfam" id="NF004041">
    <property type="entry name" value="PRK05541.1"/>
    <property type="match status" value="1"/>
</dbReference>
<proteinExistence type="inferred from homology"/>
<dbReference type="EMBL" id="QLLI01000014">
    <property type="protein sequence ID" value="RAI89553.1"/>
    <property type="molecule type" value="Genomic_DNA"/>
</dbReference>
<keyword evidence="3 6" id="KW-0808">Transferase</keyword>
<protein>
    <recommendedName>
        <fullName evidence="2 6">Adenylyl-sulfate kinase</fullName>
        <ecNumber evidence="2 6">2.7.1.25</ecNumber>
    </recommendedName>
    <alternativeName>
        <fullName evidence="6">APS kinase</fullName>
    </alternativeName>
    <alternativeName>
        <fullName evidence="6">ATP adenosine-5'-phosphosulfate 3'-phosphotransferase</fullName>
    </alternativeName>
    <alternativeName>
        <fullName evidence="6">Adenosine-5'-phosphosulfate kinase</fullName>
    </alternativeName>
</protein>
<dbReference type="NCBIfam" id="TIGR00455">
    <property type="entry name" value="apsK"/>
    <property type="match status" value="1"/>
</dbReference>
<evidence type="ECO:0000256" key="7">
    <source>
        <dbReference type="RuleBase" id="RU004347"/>
    </source>
</evidence>
<accession>A0ABX9BEQ2</accession>
<dbReference type="Gene3D" id="3.40.50.300">
    <property type="entry name" value="P-loop containing nucleotide triphosphate hydrolases"/>
    <property type="match status" value="1"/>
</dbReference>
<dbReference type="Proteomes" id="UP000248827">
    <property type="component" value="Unassembled WGS sequence"/>
</dbReference>
<dbReference type="HAMAP" id="MF_00065">
    <property type="entry name" value="Adenylyl_sulf_kinase"/>
    <property type="match status" value="1"/>
</dbReference>
<dbReference type="GO" id="GO:0016301">
    <property type="term" value="F:kinase activity"/>
    <property type="evidence" value="ECO:0007669"/>
    <property type="project" value="UniProtKB-KW"/>
</dbReference>
<evidence type="ECO:0000313" key="9">
    <source>
        <dbReference type="EMBL" id="RAI89553.1"/>
    </source>
</evidence>
<dbReference type="InterPro" id="IPR002891">
    <property type="entry name" value="APS"/>
</dbReference>
<dbReference type="InterPro" id="IPR050512">
    <property type="entry name" value="Sulf_AdTrans/APS_kinase"/>
</dbReference>
<keyword evidence="5 6" id="KW-0067">ATP-binding</keyword>
<evidence type="ECO:0000256" key="4">
    <source>
        <dbReference type="ARBA" id="ARBA00022741"/>
    </source>
</evidence>
<dbReference type="Pfam" id="PF01583">
    <property type="entry name" value="APS_kinase"/>
    <property type="match status" value="1"/>
</dbReference>
<feature type="binding site" evidence="6">
    <location>
        <begin position="23"/>
        <end position="30"/>
    </location>
    <ligand>
        <name>ATP</name>
        <dbReference type="ChEBI" id="CHEBI:30616"/>
    </ligand>
</feature>
<evidence type="ECO:0000256" key="1">
    <source>
        <dbReference type="ARBA" id="ARBA00001823"/>
    </source>
</evidence>
<reference evidence="9 10" key="1">
    <citation type="submission" date="2018-06" db="EMBL/GenBank/DDBJ databases">
        <title>Freshwater and sediment microbial communities from various areas in North America, analyzing microbe dynamics in response to fracking.</title>
        <authorList>
            <person name="Lamendella R."/>
        </authorList>
    </citation>
    <scope>NUCLEOTIDE SEQUENCE [LARGE SCALE GENOMIC DNA]</scope>
    <source>
        <strain evidence="9 10">NG-13</strain>
    </source>
</reference>
<feature type="active site" description="Phosphoserine intermediate" evidence="6">
    <location>
        <position position="97"/>
    </location>
</feature>
<name>A0ABX9BEQ2_9BACL</name>
<dbReference type="SUPFAM" id="SSF52540">
    <property type="entry name" value="P-loop containing nucleoside triphosphate hydrolases"/>
    <property type="match status" value="1"/>
</dbReference>
<evidence type="ECO:0000313" key="10">
    <source>
        <dbReference type="Proteomes" id="UP000248827"/>
    </source>
</evidence>
<keyword evidence="4 6" id="KW-0547">Nucleotide-binding</keyword>
<gene>
    <name evidence="6" type="primary">cysC</name>
    <name evidence="9" type="ORF">DET54_11421</name>
</gene>
<keyword evidence="6 7" id="KW-0418">Kinase</keyword>
<dbReference type="PANTHER" id="PTHR42700">
    <property type="entry name" value="SULFATE ADENYLYLTRANSFERASE"/>
    <property type="match status" value="1"/>
</dbReference>
<comment type="catalytic activity">
    <reaction evidence="1 6 7">
        <text>adenosine 5'-phosphosulfate + ATP = 3'-phosphoadenylyl sulfate + ADP + H(+)</text>
        <dbReference type="Rhea" id="RHEA:24152"/>
        <dbReference type="ChEBI" id="CHEBI:15378"/>
        <dbReference type="ChEBI" id="CHEBI:30616"/>
        <dbReference type="ChEBI" id="CHEBI:58243"/>
        <dbReference type="ChEBI" id="CHEBI:58339"/>
        <dbReference type="ChEBI" id="CHEBI:456216"/>
        <dbReference type="EC" id="2.7.1.25"/>
    </reaction>
</comment>
<keyword evidence="6" id="KW-0597">Phosphoprotein</keyword>
<dbReference type="InterPro" id="IPR027417">
    <property type="entry name" value="P-loop_NTPase"/>
</dbReference>
<dbReference type="EC" id="2.7.1.25" evidence="2 6"/>
<feature type="domain" description="APS kinase" evidence="8">
    <location>
        <begin position="16"/>
        <end position="163"/>
    </location>
</feature>